<dbReference type="SMART" id="SM00360">
    <property type="entry name" value="RRM"/>
    <property type="match status" value="2"/>
</dbReference>
<dbReference type="PROSITE" id="PS50102">
    <property type="entry name" value="RRM"/>
    <property type="match status" value="1"/>
</dbReference>
<evidence type="ECO:0000256" key="3">
    <source>
        <dbReference type="ARBA" id="ARBA00022737"/>
    </source>
</evidence>
<reference evidence="9 10" key="1">
    <citation type="submission" date="2016-10" db="EMBL/GenBank/DDBJ databases">
        <title>Genome sequence of the basidiomycete white-rot fungus Trametes pubescens.</title>
        <authorList>
            <person name="Makela M.R."/>
            <person name="Granchi Z."/>
            <person name="Peng M."/>
            <person name="De Vries R.P."/>
            <person name="Grigoriev I."/>
            <person name="Riley R."/>
            <person name="Hilden K."/>
        </authorList>
    </citation>
    <scope>NUCLEOTIDE SEQUENCE [LARGE SCALE GENOMIC DNA]</scope>
    <source>
        <strain evidence="9 10">FBCC735</strain>
    </source>
</reference>
<dbReference type="CDD" id="cd12281">
    <property type="entry name" value="RRM1_TatSF1_like"/>
    <property type="match status" value="1"/>
</dbReference>
<keyword evidence="3" id="KW-0677">Repeat</keyword>
<organism evidence="9 10">
    <name type="scientific">Trametes pubescens</name>
    <name type="common">White-rot fungus</name>
    <dbReference type="NCBI Taxonomy" id="154538"/>
    <lineage>
        <taxon>Eukaryota</taxon>
        <taxon>Fungi</taxon>
        <taxon>Dikarya</taxon>
        <taxon>Basidiomycota</taxon>
        <taxon>Agaricomycotina</taxon>
        <taxon>Agaricomycetes</taxon>
        <taxon>Polyporales</taxon>
        <taxon>Polyporaceae</taxon>
        <taxon>Trametes</taxon>
    </lineage>
</organism>
<dbReference type="AlphaFoldDB" id="A0A1M2VIB9"/>
<dbReference type="Proteomes" id="UP000184267">
    <property type="component" value="Unassembled WGS sequence"/>
</dbReference>
<name>A0A1M2VIB9_TRAPU</name>
<evidence type="ECO:0000256" key="7">
    <source>
        <dbReference type="SAM" id="MobiDB-lite"/>
    </source>
</evidence>
<feature type="compositionally biased region" description="Low complexity" evidence="7">
    <location>
        <begin position="116"/>
        <end position="140"/>
    </location>
</feature>
<comment type="caution">
    <text evidence="9">The sequence shown here is derived from an EMBL/GenBank/DDBJ whole genome shotgun (WGS) entry which is preliminary data.</text>
</comment>
<dbReference type="GO" id="GO:0003723">
    <property type="term" value="F:RNA binding"/>
    <property type="evidence" value="ECO:0007669"/>
    <property type="project" value="UniProtKB-UniRule"/>
</dbReference>
<dbReference type="InterPro" id="IPR034392">
    <property type="entry name" value="TatSF1-like_RRM1"/>
</dbReference>
<keyword evidence="5" id="KW-0508">mRNA splicing</keyword>
<dbReference type="FunFam" id="3.30.70.330:FF:000105">
    <property type="entry name" value="HIV Tat-specific factor 1 homolog"/>
    <property type="match status" value="1"/>
</dbReference>
<dbReference type="SUPFAM" id="SSF54928">
    <property type="entry name" value="RNA-binding domain, RBD"/>
    <property type="match status" value="2"/>
</dbReference>
<dbReference type="CDD" id="cd12285">
    <property type="entry name" value="RRM3_RBM39_like"/>
    <property type="match status" value="1"/>
</dbReference>
<accession>A0A1M2VIB9</accession>
<dbReference type="PANTHER" id="PTHR15608">
    <property type="entry name" value="SPLICING FACTOR U2AF-ASSOCIATED PROTEIN 2"/>
    <property type="match status" value="1"/>
</dbReference>
<evidence type="ECO:0000256" key="2">
    <source>
        <dbReference type="ARBA" id="ARBA00022664"/>
    </source>
</evidence>
<keyword evidence="2" id="KW-0507">mRNA processing</keyword>
<evidence type="ECO:0000256" key="1">
    <source>
        <dbReference type="ARBA" id="ARBA00007747"/>
    </source>
</evidence>
<dbReference type="GO" id="GO:0005684">
    <property type="term" value="C:U2-type spliceosomal complex"/>
    <property type="evidence" value="ECO:0007669"/>
    <property type="project" value="TreeGrafter"/>
</dbReference>
<evidence type="ECO:0000256" key="5">
    <source>
        <dbReference type="ARBA" id="ARBA00023187"/>
    </source>
</evidence>
<feature type="domain" description="RRM" evidence="8">
    <location>
        <begin position="148"/>
        <end position="236"/>
    </location>
</feature>
<keyword evidence="10" id="KW-1185">Reference proteome</keyword>
<dbReference type="InterPro" id="IPR000504">
    <property type="entry name" value="RRM_dom"/>
</dbReference>
<dbReference type="Pfam" id="PF00076">
    <property type="entry name" value="RRM_1"/>
    <property type="match status" value="1"/>
</dbReference>
<dbReference type="InterPro" id="IPR034393">
    <property type="entry name" value="TatSF1-like"/>
</dbReference>
<dbReference type="STRING" id="154538.A0A1M2VIB9"/>
<dbReference type="InterPro" id="IPR012677">
    <property type="entry name" value="Nucleotide-bd_a/b_plait_sf"/>
</dbReference>
<dbReference type="PANTHER" id="PTHR15608:SF0">
    <property type="entry name" value="HIV TAT-SPECIFIC FACTOR 1"/>
    <property type="match status" value="1"/>
</dbReference>
<comment type="similarity">
    <text evidence="1">Belongs to the HTATSF1 family.</text>
</comment>
<keyword evidence="4 6" id="KW-0694">RNA-binding</keyword>
<evidence type="ECO:0000313" key="10">
    <source>
        <dbReference type="Proteomes" id="UP000184267"/>
    </source>
</evidence>
<gene>
    <name evidence="9" type="ORF">TRAPUB_1825</name>
</gene>
<protein>
    <submittedName>
        <fullName evidence="9">Splicing factor U2AF-associated protein 2</fullName>
    </submittedName>
</protein>
<dbReference type="Gene3D" id="3.30.70.330">
    <property type="match status" value="2"/>
</dbReference>
<sequence>MSTSESLPPAALASGSSAEAQAAAFADDPRVHFDRIAGTWRFEQDDGTELEYDDEKGAWVPLLDEDLVKAQQAAYSIAGVDEETPAAPVLKRLKKKRKAEDVNYTGAKRNKNNDDASTSNNGASSSSSSTPAPAAAPAAAPERKSKNTAVYVTGLPADADLDEVAARFGKFGLIEEDDEGSPKVKLYARDDGSFSGDALVVYFKEESVSLAITMLDDAELRVGEPGTRMSVRRAEFGHKHEQGPAGAAGGGEARPRKTVHDKKRATRRIGKMQKKLGEWDDEDGFGPSRSEEDKLNAMNKHGRVVVLKYMFTLKELEEDSSLLLDLKEDVREECSTLGEVTNVVLYDEEPDGIMTVKFKDALSAQACVLKMNGRFFAGRRVEASLYAGRQRFRRSGFGDAAAGGDENEKNRLDEFAKWLMEQGES</sequence>
<evidence type="ECO:0000313" key="9">
    <source>
        <dbReference type="EMBL" id="OJT07322.1"/>
    </source>
</evidence>
<feature type="region of interest" description="Disordered" evidence="7">
    <location>
        <begin position="101"/>
        <end position="146"/>
    </location>
</feature>
<evidence type="ECO:0000256" key="6">
    <source>
        <dbReference type="PROSITE-ProRule" id="PRU00176"/>
    </source>
</evidence>
<proteinExistence type="inferred from homology"/>
<dbReference type="InterPro" id="IPR035979">
    <property type="entry name" value="RBD_domain_sf"/>
</dbReference>
<dbReference type="OrthoDB" id="10258585at2759"/>
<dbReference type="GO" id="GO:0005686">
    <property type="term" value="C:U2 snRNP"/>
    <property type="evidence" value="ECO:0007669"/>
    <property type="project" value="TreeGrafter"/>
</dbReference>
<feature type="compositionally biased region" description="Basic residues" evidence="7">
    <location>
        <begin position="256"/>
        <end position="265"/>
    </location>
</feature>
<evidence type="ECO:0000256" key="4">
    <source>
        <dbReference type="ARBA" id="ARBA00022884"/>
    </source>
</evidence>
<dbReference type="OMA" id="DTDFRFG"/>
<dbReference type="EMBL" id="MNAD01001192">
    <property type="protein sequence ID" value="OJT07322.1"/>
    <property type="molecule type" value="Genomic_DNA"/>
</dbReference>
<dbReference type="GO" id="GO:0000398">
    <property type="term" value="P:mRNA splicing, via spliceosome"/>
    <property type="evidence" value="ECO:0007669"/>
    <property type="project" value="InterPro"/>
</dbReference>
<evidence type="ECO:0000259" key="8">
    <source>
        <dbReference type="PROSITE" id="PS50102"/>
    </source>
</evidence>
<feature type="region of interest" description="Disordered" evidence="7">
    <location>
        <begin position="235"/>
        <end position="265"/>
    </location>
</feature>